<dbReference type="InterPro" id="IPR012337">
    <property type="entry name" value="RNaseH-like_sf"/>
</dbReference>
<dbReference type="SUPFAM" id="SSF53098">
    <property type="entry name" value="Ribonuclease H-like"/>
    <property type="match status" value="1"/>
</dbReference>
<keyword evidence="1" id="KW-0472">Membrane</keyword>
<reference evidence="2" key="1">
    <citation type="journal article" date="2023" name="Front. Mar. Sci.">
        <title>A new Merluccius polli reference genome to investigate the effects of global change in West African waters.</title>
        <authorList>
            <person name="Mateo J.L."/>
            <person name="Blanco-Fernandez C."/>
            <person name="Garcia-Vazquez E."/>
            <person name="Machado-Schiaffino G."/>
        </authorList>
    </citation>
    <scope>NUCLEOTIDE SEQUENCE</scope>
    <source>
        <strain evidence="2">C29</strain>
        <tissue evidence="2">Fin</tissue>
    </source>
</reference>
<accession>A0AA47MU32</accession>
<keyword evidence="3" id="KW-1185">Reference proteome</keyword>
<dbReference type="PANTHER" id="PTHR45749">
    <property type="match status" value="1"/>
</dbReference>
<dbReference type="AlphaFoldDB" id="A0AA47MU32"/>
<evidence type="ECO:0000256" key="1">
    <source>
        <dbReference type="SAM" id="Phobius"/>
    </source>
</evidence>
<feature type="transmembrane region" description="Helical" evidence="1">
    <location>
        <begin position="347"/>
        <end position="369"/>
    </location>
</feature>
<dbReference type="Proteomes" id="UP001174136">
    <property type="component" value="Unassembled WGS sequence"/>
</dbReference>
<dbReference type="PANTHER" id="PTHR45749:SF37">
    <property type="entry name" value="OS05G0311600 PROTEIN"/>
    <property type="match status" value="1"/>
</dbReference>
<dbReference type="EMBL" id="JAOPHQ010002608">
    <property type="protein sequence ID" value="KAK0146190.1"/>
    <property type="molecule type" value="Genomic_DNA"/>
</dbReference>
<sequence>MENCKIHARGATLSCVSVQIRCLKSTQVFVHEAPGLCIKSDGTRDRCNIENLSVVIRFVQNSVPEEHLIGLIELNQLDAEYICNQILSHLSDLGYSPDNLVCQCYDGASVMSGGKGGVQALMQNKVGKYIPYVHCYNHQLHLAVVHAMGSEPLAKKFFEWSRSLNSFCHRHYVSNTYDTPTLKRLLEIRWTSHYDVTKSIVNNEEVIRELLRQVSDNDTAAFEINTEACGLLKKQNVFNTGKFLLCVLGALKPANAILQAQSGFVHCWGGDDNFTGHSEGDEMLIRKPVSDVENLAMNRSPLMRLFILMILFILSILFIVGISYLVKSCQHLNKRRREDGSNCPDRFQHLLLSFLLPAHAWMIWFGTLYL</sequence>
<feature type="transmembrane region" description="Helical" evidence="1">
    <location>
        <begin position="305"/>
        <end position="326"/>
    </location>
</feature>
<gene>
    <name evidence="2" type="primary">ZNF862_10</name>
    <name evidence="2" type="ORF">N1851_014507</name>
</gene>
<comment type="caution">
    <text evidence="2">The sequence shown here is derived from an EMBL/GenBank/DDBJ whole genome shotgun (WGS) entry which is preliminary data.</text>
</comment>
<evidence type="ECO:0000313" key="3">
    <source>
        <dbReference type="Proteomes" id="UP001174136"/>
    </source>
</evidence>
<organism evidence="2 3">
    <name type="scientific">Merluccius polli</name>
    <name type="common">Benguela hake</name>
    <name type="synonym">Merluccius cadenati</name>
    <dbReference type="NCBI Taxonomy" id="89951"/>
    <lineage>
        <taxon>Eukaryota</taxon>
        <taxon>Metazoa</taxon>
        <taxon>Chordata</taxon>
        <taxon>Craniata</taxon>
        <taxon>Vertebrata</taxon>
        <taxon>Euteleostomi</taxon>
        <taxon>Actinopterygii</taxon>
        <taxon>Neopterygii</taxon>
        <taxon>Teleostei</taxon>
        <taxon>Neoteleostei</taxon>
        <taxon>Acanthomorphata</taxon>
        <taxon>Zeiogadaria</taxon>
        <taxon>Gadariae</taxon>
        <taxon>Gadiformes</taxon>
        <taxon>Gadoidei</taxon>
        <taxon>Merlucciidae</taxon>
        <taxon>Merluccius</taxon>
    </lineage>
</organism>
<keyword evidence="1" id="KW-0812">Transmembrane</keyword>
<name>A0AA47MU32_MERPO</name>
<proteinExistence type="predicted"/>
<evidence type="ECO:0000313" key="2">
    <source>
        <dbReference type="EMBL" id="KAK0146190.1"/>
    </source>
</evidence>
<protein>
    <submittedName>
        <fullName evidence="2">Zinc finger protein 862</fullName>
    </submittedName>
</protein>
<keyword evidence="1" id="KW-1133">Transmembrane helix</keyword>